<feature type="compositionally biased region" description="Low complexity" evidence="1">
    <location>
        <begin position="1211"/>
        <end position="1230"/>
    </location>
</feature>
<reference evidence="2" key="1">
    <citation type="journal article" date="2020" name="Stud. Mycol.">
        <title>101 Dothideomycetes genomes: a test case for predicting lifestyles and emergence of pathogens.</title>
        <authorList>
            <person name="Haridas S."/>
            <person name="Albert R."/>
            <person name="Binder M."/>
            <person name="Bloem J."/>
            <person name="Labutti K."/>
            <person name="Salamov A."/>
            <person name="Andreopoulos B."/>
            <person name="Baker S."/>
            <person name="Barry K."/>
            <person name="Bills G."/>
            <person name="Bluhm B."/>
            <person name="Cannon C."/>
            <person name="Castanera R."/>
            <person name="Culley D."/>
            <person name="Daum C."/>
            <person name="Ezra D."/>
            <person name="Gonzalez J."/>
            <person name="Henrissat B."/>
            <person name="Kuo A."/>
            <person name="Liang C."/>
            <person name="Lipzen A."/>
            <person name="Lutzoni F."/>
            <person name="Magnuson J."/>
            <person name="Mondo S."/>
            <person name="Nolan M."/>
            <person name="Ohm R."/>
            <person name="Pangilinan J."/>
            <person name="Park H.-J."/>
            <person name="Ramirez L."/>
            <person name="Alfaro M."/>
            <person name="Sun H."/>
            <person name="Tritt A."/>
            <person name="Yoshinaga Y."/>
            <person name="Zwiers L.-H."/>
            <person name="Turgeon B."/>
            <person name="Goodwin S."/>
            <person name="Spatafora J."/>
            <person name="Crous P."/>
            <person name="Grigoriev I."/>
        </authorList>
    </citation>
    <scope>NUCLEOTIDE SEQUENCE</scope>
    <source>
        <strain evidence="2">CBS 279.74</strain>
    </source>
</reference>
<feature type="compositionally biased region" description="Basic and acidic residues" evidence="1">
    <location>
        <begin position="19"/>
        <end position="28"/>
    </location>
</feature>
<organism evidence="2 3">
    <name type="scientific">Pleomassaria siparia CBS 279.74</name>
    <dbReference type="NCBI Taxonomy" id="1314801"/>
    <lineage>
        <taxon>Eukaryota</taxon>
        <taxon>Fungi</taxon>
        <taxon>Dikarya</taxon>
        <taxon>Ascomycota</taxon>
        <taxon>Pezizomycotina</taxon>
        <taxon>Dothideomycetes</taxon>
        <taxon>Pleosporomycetidae</taxon>
        <taxon>Pleosporales</taxon>
        <taxon>Pleomassariaceae</taxon>
        <taxon>Pleomassaria</taxon>
    </lineage>
</organism>
<feature type="compositionally biased region" description="Basic and acidic residues" evidence="1">
    <location>
        <begin position="1338"/>
        <end position="1423"/>
    </location>
</feature>
<feature type="compositionally biased region" description="Low complexity" evidence="1">
    <location>
        <begin position="903"/>
        <end position="920"/>
    </location>
</feature>
<feature type="compositionally biased region" description="Low complexity" evidence="1">
    <location>
        <begin position="588"/>
        <end position="601"/>
    </location>
</feature>
<feature type="compositionally biased region" description="Basic and acidic residues" evidence="1">
    <location>
        <begin position="1460"/>
        <end position="1512"/>
    </location>
</feature>
<feature type="compositionally biased region" description="Basic and acidic residues" evidence="1">
    <location>
        <begin position="1064"/>
        <end position="1075"/>
    </location>
</feature>
<feature type="compositionally biased region" description="Polar residues" evidence="1">
    <location>
        <begin position="550"/>
        <end position="562"/>
    </location>
</feature>
<feature type="compositionally biased region" description="Polar residues" evidence="1">
    <location>
        <begin position="86"/>
        <end position="103"/>
    </location>
</feature>
<feature type="region of interest" description="Disordered" evidence="1">
    <location>
        <begin position="750"/>
        <end position="853"/>
    </location>
</feature>
<feature type="region of interest" description="Disordered" evidence="1">
    <location>
        <begin position="319"/>
        <end position="735"/>
    </location>
</feature>
<protein>
    <submittedName>
        <fullName evidence="2">Uncharacterized protein</fullName>
    </submittedName>
</protein>
<feature type="region of interest" description="Disordered" evidence="1">
    <location>
        <begin position="867"/>
        <end position="1579"/>
    </location>
</feature>
<feature type="compositionally biased region" description="Basic and acidic residues" evidence="1">
    <location>
        <begin position="508"/>
        <end position="520"/>
    </location>
</feature>
<feature type="compositionally biased region" description="Polar residues" evidence="1">
    <location>
        <begin position="1128"/>
        <end position="1137"/>
    </location>
</feature>
<feature type="compositionally biased region" description="Basic and acidic residues" evidence="1">
    <location>
        <begin position="968"/>
        <end position="978"/>
    </location>
</feature>
<feature type="compositionally biased region" description="Basic and acidic residues" evidence="1">
    <location>
        <begin position="675"/>
        <end position="685"/>
    </location>
</feature>
<feature type="compositionally biased region" description="Polar residues" evidence="1">
    <location>
        <begin position="146"/>
        <end position="156"/>
    </location>
</feature>
<dbReference type="OrthoDB" id="2590867at2759"/>
<accession>A0A6G1KTB0</accession>
<feature type="compositionally biased region" description="Basic and acidic residues" evidence="1">
    <location>
        <begin position="104"/>
        <end position="113"/>
    </location>
</feature>
<keyword evidence="3" id="KW-1185">Reference proteome</keyword>
<dbReference type="Proteomes" id="UP000799428">
    <property type="component" value="Unassembled WGS sequence"/>
</dbReference>
<feature type="compositionally biased region" description="Low complexity" evidence="1">
    <location>
        <begin position="1173"/>
        <end position="1185"/>
    </location>
</feature>
<feature type="region of interest" description="Disordered" evidence="1">
    <location>
        <begin position="217"/>
        <end position="303"/>
    </location>
</feature>
<feature type="region of interest" description="Disordered" evidence="1">
    <location>
        <begin position="86"/>
        <end position="117"/>
    </location>
</feature>
<feature type="compositionally biased region" description="Basic and acidic residues" evidence="1">
    <location>
        <begin position="441"/>
        <end position="456"/>
    </location>
</feature>
<feature type="compositionally biased region" description="Low complexity" evidence="1">
    <location>
        <begin position="492"/>
        <end position="506"/>
    </location>
</feature>
<sequence length="1579" mass="163278">MEKIKSMLGGGGGGGSDRQSLDATREEETPVTTNTPAHGGNDNNTTGGTLAESTGQGIHPHQGATRAAGTEEYHPIYDQFKGQHNQLENVGGSTPSSTQQHNTDNTKLRRPDTLNEDASTASIRSGVIGFPGADHDTHASLGHNPIQRQLDNNQGIVGTGSLADRSVAGEQQHDQQHGSHLGRDAALGTAALGIGRGVGGAGGADETGAHHLRHQEGNVGDVSSAGPVQSSSHPLENPTTSERHTDQYTPTTATGHDTHSHSHSHSHPHQGRTGQDAEQISQPRSDTIGEQSESSHLGRDAAVGGTALGAVGLARHNLRDDEASRNDSGHLNVFNSRGPSAGQSDPQLSPHQTTGQSNPPSSHTHTGDSSNPLSSHHHTPGHSDPLSSRDQTTGHSNPLSSHDNITGQRSTPSSQNQITQQDQPLSTDGPTGQSKIGDSVGLKDIEETLGHSDHQPLSKQPAPEKTVDEADFGDEKHHHGGSEQASHKGRDAALGAGAVGASGLAARELSHQHGKEEASRNAEASAPTSATQATSGSDRAFPLTGGVTGGQPTERSSSTHNTSTHDRAPGTKEKEVGLGEDHNYGREALAGAAAAATATSAIPSSHHDREREPTREHNQTGHSLPSETTTGSTPSSSIPVSQDQRGLDPVREHGGHGGLAGPAAAATAASAIPLAHHERERESARGLDQSGHGFSSGTTVGAAPSSSIPVSQHQRGLESTPDRDRSGHGLGTGTVGAATAASTVPLSSIAGHEHDHHGHGHTFAGDPCEHGEGEKSPSGTVFSAGPHATDTANRIDPHLHIPGEFPNSTPADETSEPSFGRDVGVGDGSTSTSGLHDTTRSDPASKHHYGRDAALAGGAGAAGLGALAGAKQHSKENAEMGGQEYPTGSSPYSSKTVDPRVYGKSGPPTSTTGQSLGSTQVQDAPRSTQGRDAAMAAGYEASKHHGGLKDTVLPQTSQRETTQPTSHVQDESKHHYGRDAGLVGAGAAAAGGLYARERGDKSETGPASETLGAHKSNVTNVGDPRVQPDASLQGRQVHATPTYEDPASKTIGPHKSNLANVLDPRVHPDPEKQKSDATTGPFSSDNTTGAAQSDDKHHHGRDAALVGGAGTTGLGAYEAGKAYDSHRNTQPSISMNEQRYDPTSAGAHDPANSSQHHYGRDAAAVGGLGAAGAGAYAASRSHGGSELQPASGQDSRVHYPTAGSSEEPYRGGSQQHGQGAAGTGAYAASQNDPQSSFAKQLSRDEPVSGTRATEQPSQHHYGRDAAAVGGLGAAGAGAYAATRGNDGAHQPQVAQQAHQRYDSTQVPDQNQHQKRDTAALGAAGVAAGAGAGYGLSQHDNDKAERERLKEREKDLEHKRKEEQKALDKQHSKDEKHHDKLVAAEEKHRQKEADKVEKEQDKGEKKHGLFGFLHRDKKDKHPDELSDSGSPRQSREYAPAAAGVGAAGVGAAGAAGAYGAAHEHDTGDRNRLHKDPPTGHPAREAMDGGKHEHVGTDGPIGRRDQISGDHTDEAGVYSAHEPASQSHSVTEPTTGLPMKVEEYGDGHGGTDGSQTIGGYREAPHEASANWDAIKKANTPY</sequence>
<feature type="compositionally biased region" description="Basic and acidic residues" evidence="1">
    <location>
        <begin position="645"/>
        <end position="655"/>
    </location>
</feature>
<feature type="compositionally biased region" description="Polar residues" evidence="1">
    <location>
        <begin position="272"/>
        <end position="295"/>
    </location>
</feature>
<proteinExistence type="predicted"/>
<evidence type="ECO:0000256" key="1">
    <source>
        <dbReference type="SAM" id="MobiDB-lite"/>
    </source>
</evidence>
<feature type="compositionally biased region" description="Low complexity" evidence="1">
    <location>
        <begin position="979"/>
        <end position="994"/>
    </location>
</feature>
<feature type="compositionally biased region" description="Polar residues" evidence="1">
    <location>
        <begin position="1076"/>
        <end position="1091"/>
    </location>
</feature>
<gene>
    <name evidence="2" type="ORF">K504DRAFT_457928</name>
</gene>
<feature type="compositionally biased region" description="Basic and acidic residues" evidence="1">
    <location>
        <begin position="319"/>
        <end position="328"/>
    </location>
</feature>
<feature type="compositionally biased region" description="Polar residues" evidence="1">
    <location>
        <begin position="333"/>
        <end position="374"/>
    </location>
</feature>
<feature type="compositionally biased region" description="Basic residues" evidence="1">
    <location>
        <begin position="261"/>
        <end position="270"/>
    </location>
</feature>
<feature type="compositionally biased region" description="Low complexity" evidence="1">
    <location>
        <begin position="623"/>
        <end position="641"/>
    </location>
</feature>
<feature type="compositionally biased region" description="Basic and acidic residues" evidence="1">
    <location>
        <begin position="605"/>
        <end position="619"/>
    </location>
</feature>
<evidence type="ECO:0000313" key="2">
    <source>
        <dbReference type="EMBL" id="KAF2715785.1"/>
    </source>
</evidence>
<feature type="compositionally biased region" description="Polar residues" evidence="1">
    <location>
        <begin position="226"/>
        <end position="240"/>
    </location>
</feature>
<feature type="compositionally biased region" description="Polar residues" evidence="1">
    <location>
        <begin position="886"/>
        <end position="896"/>
    </location>
</feature>
<feature type="compositionally biased region" description="Low complexity" evidence="1">
    <location>
        <begin position="39"/>
        <end position="49"/>
    </location>
</feature>
<dbReference type="EMBL" id="MU005764">
    <property type="protein sequence ID" value="KAF2715785.1"/>
    <property type="molecule type" value="Genomic_DNA"/>
</dbReference>
<feature type="compositionally biased region" description="Polar residues" evidence="1">
    <location>
        <begin position="953"/>
        <end position="967"/>
    </location>
</feature>
<feature type="compositionally biased region" description="Polar residues" evidence="1">
    <location>
        <begin position="385"/>
        <end position="436"/>
    </location>
</feature>
<feature type="compositionally biased region" description="Polar residues" evidence="1">
    <location>
        <begin position="692"/>
        <end position="714"/>
    </location>
</feature>
<name>A0A6G1KTB0_9PLEO</name>
<feature type="compositionally biased region" description="Polar residues" evidence="1">
    <location>
        <begin position="921"/>
        <end position="930"/>
    </location>
</feature>
<feature type="compositionally biased region" description="Low complexity" evidence="1">
    <location>
        <begin position="522"/>
        <end position="535"/>
    </location>
</feature>
<feature type="compositionally biased region" description="Low complexity" evidence="1">
    <location>
        <begin position="1288"/>
        <end position="1298"/>
    </location>
</feature>
<feature type="compositionally biased region" description="Polar residues" evidence="1">
    <location>
        <begin position="1522"/>
        <end position="1532"/>
    </location>
</feature>
<feature type="compositionally biased region" description="Low complexity" evidence="1">
    <location>
        <begin position="661"/>
        <end position="674"/>
    </location>
</feature>
<feature type="compositionally biased region" description="Basic and acidic residues" evidence="1">
    <location>
        <begin position="563"/>
        <end position="585"/>
    </location>
</feature>
<evidence type="ECO:0000313" key="3">
    <source>
        <dbReference type="Proteomes" id="UP000799428"/>
    </source>
</evidence>
<feature type="region of interest" description="Disordered" evidence="1">
    <location>
        <begin position="1"/>
        <end position="73"/>
    </location>
</feature>
<feature type="region of interest" description="Disordered" evidence="1">
    <location>
        <begin position="133"/>
        <end position="160"/>
    </location>
</feature>
<feature type="compositionally biased region" description="Basic and acidic residues" evidence="1">
    <location>
        <begin position="465"/>
        <end position="491"/>
    </location>
</feature>